<proteinExistence type="predicted"/>
<dbReference type="Gene3D" id="3.90.850.10">
    <property type="entry name" value="Fumarylacetoacetase-like, C-terminal domain"/>
    <property type="match status" value="1"/>
</dbReference>
<accession>A0ABU9YM62</accession>
<sequence length="384" mass="41248">MPISIPLPTSRDRATRSNRISPGERPIVPGLAAPADALTFAQTQDDAGRVVTLLVTAYDSDAIDAIDLTGLGARPDLDIFDAAAAVGDTRLMAALTDGTPRYRYDVPALLAAGAAADRHIATGTNFAGHATEAGSRGVFNFPKFGGPTPPRTTLVVQPDTLMDFEVEIGIRFDRDIRSTADFEAARKGVFVCGDFTDRAALARLIDPKNIESGRGFTDAKSGSDRFPTGPFLVIPRDWRAFIRNERIVTRVNGVVRQDARGGEMILDFEALVAKALRDGRRRAYVYRGTATPLLANGIIPRGTAVMSGTCGGVIFMPPMREDIVGGLIDHLALGRFLTGRPASASVANRFVRNERKAGRYLRVGDRVEHLSTSMGALMVDLIAP</sequence>
<dbReference type="RefSeq" id="WP_345932878.1">
    <property type="nucleotide sequence ID" value="NZ_JBBKTV010000004.1"/>
</dbReference>
<evidence type="ECO:0000313" key="3">
    <source>
        <dbReference type="EMBL" id="MEN2989751.1"/>
    </source>
</evidence>
<dbReference type="GO" id="GO:0016787">
    <property type="term" value="F:hydrolase activity"/>
    <property type="evidence" value="ECO:0007669"/>
    <property type="project" value="UniProtKB-KW"/>
</dbReference>
<dbReference type="SUPFAM" id="SSF56529">
    <property type="entry name" value="FAH"/>
    <property type="match status" value="1"/>
</dbReference>
<reference evidence="3 4" key="1">
    <citation type="submission" date="2024-03" db="EMBL/GenBank/DDBJ databases">
        <title>High-quality draft genome sequencing of Tistrella sp. BH-R2-4.</title>
        <authorList>
            <person name="Dong C."/>
        </authorList>
    </citation>
    <scope>NUCLEOTIDE SEQUENCE [LARGE SCALE GENOMIC DNA]</scope>
    <source>
        <strain evidence="3 4">BH-R2-4</strain>
    </source>
</reference>
<gene>
    <name evidence="3" type="ORF">WG926_15650</name>
</gene>
<feature type="domain" description="Fumarylacetoacetase-like C-terminal" evidence="2">
    <location>
        <begin position="119"/>
        <end position="377"/>
    </location>
</feature>
<keyword evidence="4" id="KW-1185">Reference proteome</keyword>
<evidence type="ECO:0000313" key="4">
    <source>
        <dbReference type="Proteomes" id="UP001413721"/>
    </source>
</evidence>
<comment type="caution">
    <text evidence="3">The sequence shown here is derived from an EMBL/GenBank/DDBJ whole genome shotgun (WGS) entry which is preliminary data.</text>
</comment>
<dbReference type="EMBL" id="JBBKTW010000005">
    <property type="protein sequence ID" value="MEN2989751.1"/>
    <property type="molecule type" value="Genomic_DNA"/>
</dbReference>
<evidence type="ECO:0000256" key="1">
    <source>
        <dbReference type="SAM" id="MobiDB-lite"/>
    </source>
</evidence>
<dbReference type="InterPro" id="IPR036663">
    <property type="entry name" value="Fumarylacetoacetase_C_sf"/>
</dbReference>
<keyword evidence="3" id="KW-0378">Hydrolase</keyword>
<dbReference type="Pfam" id="PF01557">
    <property type="entry name" value="FAA_hydrolase"/>
    <property type="match status" value="1"/>
</dbReference>
<organism evidence="3 4">
    <name type="scientific">Tistrella arctica</name>
    <dbReference type="NCBI Taxonomy" id="3133430"/>
    <lineage>
        <taxon>Bacteria</taxon>
        <taxon>Pseudomonadati</taxon>
        <taxon>Pseudomonadota</taxon>
        <taxon>Alphaproteobacteria</taxon>
        <taxon>Geminicoccales</taxon>
        <taxon>Geminicoccaceae</taxon>
        <taxon>Tistrella</taxon>
    </lineage>
</organism>
<feature type="region of interest" description="Disordered" evidence="1">
    <location>
        <begin position="1"/>
        <end position="25"/>
    </location>
</feature>
<dbReference type="Proteomes" id="UP001413721">
    <property type="component" value="Unassembled WGS sequence"/>
</dbReference>
<protein>
    <submittedName>
        <fullName evidence="3">Fumarylacetoacetate hydrolase family protein</fullName>
    </submittedName>
</protein>
<dbReference type="InterPro" id="IPR011234">
    <property type="entry name" value="Fumarylacetoacetase-like_C"/>
</dbReference>
<name>A0ABU9YM62_9PROT</name>
<evidence type="ECO:0000259" key="2">
    <source>
        <dbReference type="Pfam" id="PF01557"/>
    </source>
</evidence>